<dbReference type="EC" id="4.2.1.1" evidence="2"/>
<protein>
    <recommendedName>
        <fullName evidence="2">carbonic anhydrase</fullName>
        <ecNumber evidence="2">4.2.1.1</ecNumber>
    </recommendedName>
</protein>
<dbReference type="AlphaFoldDB" id="A0A919ARC4"/>
<dbReference type="EMBL" id="BNCI01000002">
    <property type="protein sequence ID" value="GHF22274.1"/>
    <property type="molecule type" value="Genomic_DNA"/>
</dbReference>
<organism evidence="8 9">
    <name type="scientific">Kordiimonas sediminis</name>
    <dbReference type="NCBI Taxonomy" id="1735581"/>
    <lineage>
        <taxon>Bacteria</taxon>
        <taxon>Pseudomonadati</taxon>
        <taxon>Pseudomonadota</taxon>
        <taxon>Alphaproteobacteria</taxon>
        <taxon>Kordiimonadales</taxon>
        <taxon>Kordiimonadaceae</taxon>
        <taxon>Kordiimonas</taxon>
    </lineage>
</organism>
<comment type="caution">
    <text evidence="8">The sequence shown here is derived from an EMBL/GenBank/DDBJ whole genome shotgun (WGS) entry which is preliminary data.</text>
</comment>
<dbReference type="InterPro" id="IPR036874">
    <property type="entry name" value="Carbonic_anhydrase_sf"/>
</dbReference>
<evidence type="ECO:0000313" key="8">
    <source>
        <dbReference type="EMBL" id="GHF22274.1"/>
    </source>
</evidence>
<feature type="binding site" evidence="7">
    <location>
        <position position="105"/>
    </location>
    <ligand>
        <name>Zn(2+)</name>
        <dbReference type="ChEBI" id="CHEBI:29105"/>
    </ligand>
</feature>
<evidence type="ECO:0000256" key="7">
    <source>
        <dbReference type="PIRSR" id="PIRSR601765-1"/>
    </source>
</evidence>
<keyword evidence="9" id="KW-1185">Reference proteome</keyword>
<keyword evidence="4 7" id="KW-0862">Zinc</keyword>
<gene>
    <name evidence="8" type="primary">can-2</name>
    <name evidence="8" type="ORF">GCM10017044_15500</name>
</gene>
<dbReference type="Proteomes" id="UP000630923">
    <property type="component" value="Unassembled WGS sequence"/>
</dbReference>
<name>A0A919ARC4_9PROT</name>
<dbReference type="RefSeq" id="WP_191251679.1">
    <property type="nucleotide sequence ID" value="NZ_BNCI01000002.1"/>
</dbReference>
<dbReference type="PROSITE" id="PS00704">
    <property type="entry name" value="PROK_CO2_ANHYDRASE_1"/>
    <property type="match status" value="1"/>
</dbReference>
<dbReference type="PANTHER" id="PTHR11002">
    <property type="entry name" value="CARBONIC ANHYDRASE"/>
    <property type="match status" value="1"/>
</dbReference>
<keyword evidence="3 7" id="KW-0479">Metal-binding</keyword>
<comment type="catalytic activity">
    <reaction evidence="6">
        <text>hydrogencarbonate + H(+) = CO2 + H2O</text>
        <dbReference type="Rhea" id="RHEA:10748"/>
        <dbReference type="ChEBI" id="CHEBI:15377"/>
        <dbReference type="ChEBI" id="CHEBI:15378"/>
        <dbReference type="ChEBI" id="CHEBI:16526"/>
        <dbReference type="ChEBI" id="CHEBI:17544"/>
        <dbReference type="EC" id="4.2.1.1"/>
    </reaction>
</comment>
<evidence type="ECO:0000256" key="3">
    <source>
        <dbReference type="ARBA" id="ARBA00022723"/>
    </source>
</evidence>
<dbReference type="GO" id="GO:0015976">
    <property type="term" value="P:carbon utilization"/>
    <property type="evidence" value="ECO:0007669"/>
    <property type="project" value="InterPro"/>
</dbReference>
<accession>A0A919ARC4</accession>
<evidence type="ECO:0000256" key="5">
    <source>
        <dbReference type="ARBA" id="ARBA00023239"/>
    </source>
</evidence>
<feature type="binding site" evidence="7">
    <location>
        <position position="108"/>
    </location>
    <ligand>
        <name>Zn(2+)</name>
        <dbReference type="ChEBI" id="CHEBI:29105"/>
    </ligand>
</feature>
<comment type="cofactor">
    <cofactor evidence="7">
        <name>Zn(2+)</name>
        <dbReference type="ChEBI" id="CHEBI:29105"/>
    </cofactor>
    <text evidence="7">Binds 1 zinc ion per subunit.</text>
</comment>
<evidence type="ECO:0000256" key="1">
    <source>
        <dbReference type="ARBA" id="ARBA00006217"/>
    </source>
</evidence>
<proteinExistence type="inferred from homology"/>
<dbReference type="SUPFAM" id="SSF53056">
    <property type="entry name" value="beta-carbonic anhydrase, cab"/>
    <property type="match status" value="1"/>
</dbReference>
<evidence type="ECO:0000313" key="9">
    <source>
        <dbReference type="Proteomes" id="UP000630923"/>
    </source>
</evidence>
<reference evidence="8" key="1">
    <citation type="journal article" date="2014" name="Int. J. Syst. Evol. Microbiol.">
        <title>Complete genome sequence of Corynebacterium casei LMG S-19264T (=DSM 44701T), isolated from a smear-ripened cheese.</title>
        <authorList>
            <consortium name="US DOE Joint Genome Institute (JGI-PGF)"/>
            <person name="Walter F."/>
            <person name="Albersmeier A."/>
            <person name="Kalinowski J."/>
            <person name="Ruckert C."/>
        </authorList>
    </citation>
    <scope>NUCLEOTIDE SEQUENCE</scope>
    <source>
        <strain evidence="8">KCTC 42590</strain>
    </source>
</reference>
<evidence type="ECO:0000256" key="2">
    <source>
        <dbReference type="ARBA" id="ARBA00012925"/>
    </source>
</evidence>
<sequence length="218" mass="24210">MDSYEGLIEGYQAFRTKYLDKEFEAYRTWAGKTQKPKVMVIGCSDSRVNPAILTYAGLGEIFAVNNVANIVPPFVEGRHDHYSVGAAVQYAVTVLEVEHIIVMAHSGCGGIRALMSQPSAEAPLVDDYISGWVQVVADAKTAVEDGMDFASFEEKCQVCEMEAALVSVSNLMSFPYVDEALNNGRLDLHAWYFIIESGELLSYNFDEGQYRRLIRPNS</sequence>
<dbReference type="Gene3D" id="3.40.1050.10">
    <property type="entry name" value="Carbonic anhydrase"/>
    <property type="match status" value="1"/>
</dbReference>
<evidence type="ECO:0000256" key="6">
    <source>
        <dbReference type="ARBA" id="ARBA00048348"/>
    </source>
</evidence>
<dbReference type="SMART" id="SM00947">
    <property type="entry name" value="Pro_CA"/>
    <property type="match status" value="1"/>
</dbReference>
<feature type="binding site" evidence="7">
    <location>
        <position position="45"/>
    </location>
    <ligand>
        <name>Zn(2+)</name>
        <dbReference type="ChEBI" id="CHEBI:29105"/>
    </ligand>
</feature>
<dbReference type="GO" id="GO:0008270">
    <property type="term" value="F:zinc ion binding"/>
    <property type="evidence" value="ECO:0007669"/>
    <property type="project" value="InterPro"/>
</dbReference>
<dbReference type="InterPro" id="IPR001765">
    <property type="entry name" value="Carbonic_anhydrase"/>
</dbReference>
<keyword evidence="5" id="KW-0456">Lyase</keyword>
<feature type="binding site" evidence="7">
    <location>
        <position position="43"/>
    </location>
    <ligand>
        <name>Zn(2+)</name>
        <dbReference type="ChEBI" id="CHEBI:29105"/>
    </ligand>
</feature>
<dbReference type="InterPro" id="IPR015892">
    <property type="entry name" value="Carbonic_anhydrase_CS"/>
</dbReference>
<evidence type="ECO:0000256" key="4">
    <source>
        <dbReference type="ARBA" id="ARBA00022833"/>
    </source>
</evidence>
<dbReference type="Pfam" id="PF00484">
    <property type="entry name" value="Pro_CA"/>
    <property type="match status" value="1"/>
</dbReference>
<dbReference type="GO" id="GO:0004089">
    <property type="term" value="F:carbonate dehydratase activity"/>
    <property type="evidence" value="ECO:0007669"/>
    <property type="project" value="UniProtKB-EC"/>
</dbReference>
<comment type="similarity">
    <text evidence="1">Belongs to the beta-class carbonic anhydrase family.</text>
</comment>
<dbReference type="PANTHER" id="PTHR11002:SF76">
    <property type="entry name" value="CARBONIC ANHYDRASE"/>
    <property type="match status" value="1"/>
</dbReference>
<reference evidence="8" key="2">
    <citation type="submission" date="2020-09" db="EMBL/GenBank/DDBJ databases">
        <authorList>
            <person name="Sun Q."/>
            <person name="Kim S."/>
        </authorList>
    </citation>
    <scope>NUCLEOTIDE SEQUENCE</scope>
    <source>
        <strain evidence="8">KCTC 42590</strain>
    </source>
</reference>